<comment type="caution">
    <text evidence="2">The sequence shown here is derived from an EMBL/GenBank/DDBJ whole genome shotgun (WGS) entry which is preliminary data.</text>
</comment>
<dbReference type="Pfam" id="PF01850">
    <property type="entry name" value="PIN"/>
    <property type="match status" value="1"/>
</dbReference>
<reference evidence="2" key="1">
    <citation type="submission" date="2009-10" db="EMBL/GenBank/DDBJ databases">
        <title>Diversity of trophic interactions inside an arsenic-rich microbial ecosystem.</title>
        <authorList>
            <person name="Bertin P.N."/>
            <person name="Heinrich-Salmeron A."/>
            <person name="Pelletier E."/>
            <person name="Goulhen-Chollet F."/>
            <person name="Arsene-Ploetze F."/>
            <person name="Gallien S."/>
            <person name="Calteau A."/>
            <person name="Vallenet D."/>
            <person name="Casiot C."/>
            <person name="Chane-Woon-Ming B."/>
            <person name="Giloteaux L."/>
            <person name="Barakat M."/>
            <person name="Bonnefoy V."/>
            <person name="Bruneel O."/>
            <person name="Chandler M."/>
            <person name="Cleiss J."/>
            <person name="Duran R."/>
            <person name="Elbaz-Poulichet F."/>
            <person name="Fonknechten N."/>
            <person name="Lauga B."/>
            <person name="Mornico D."/>
            <person name="Ortet P."/>
            <person name="Schaeffer C."/>
            <person name="Siguier P."/>
            <person name="Alexander Thil Smith A."/>
            <person name="Van Dorsselaer A."/>
            <person name="Weissenbach J."/>
            <person name="Medigue C."/>
            <person name="Le Paslier D."/>
        </authorList>
    </citation>
    <scope>NUCLEOTIDE SEQUENCE</scope>
</reference>
<dbReference type="PANTHER" id="PTHR36173:SF1">
    <property type="entry name" value="RIBONUCLEASE VAPC22"/>
    <property type="match status" value="1"/>
</dbReference>
<gene>
    <name evidence="2" type="ORF">CARN2_2335</name>
</gene>
<dbReference type="EMBL" id="CABM01000030">
    <property type="protein sequence ID" value="CBH96620.1"/>
    <property type="molecule type" value="Genomic_DNA"/>
</dbReference>
<protein>
    <recommendedName>
        <fullName evidence="1">PIN domain-containing protein</fullName>
    </recommendedName>
</protein>
<feature type="domain" description="PIN" evidence="1">
    <location>
        <begin position="3"/>
        <end position="127"/>
    </location>
</feature>
<dbReference type="PANTHER" id="PTHR36173">
    <property type="entry name" value="RIBONUCLEASE VAPC16-RELATED"/>
    <property type="match status" value="1"/>
</dbReference>
<name>E6PNW8_9ZZZZ</name>
<dbReference type="InterPro" id="IPR029060">
    <property type="entry name" value="PIN-like_dom_sf"/>
</dbReference>
<dbReference type="CDD" id="cd09872">
    <property type="entry name" value="PIN_Sll0205-like"/>
    <property type="match status" value="1"/>
</dbReference>
<proteinExistence type="predicted"/>
<evidence type="ECO:0000259" key="1">
    <source>
        <dbReference type="Pfam" id="PF01850"/>
    </source>
</evidence>
<sequence length="132" mass="14691">MPIICDTHALLFWADAPQRLGPKARQTMDEAAESGDLACCTISLWEIAMLDARGRLNIASDNVAGYIDDIISALNLQVLPITARIAQRTQHPDLLRNDPADRLIAATALEWRVPLITVDEKLHRLPGLRCIW</sequence>
<dbReference type="InterPro" id="IPR052919">
    <property type="entry name" value="TA_system_RNase"/>
</dbReference>
<evidence type="ECO:0000313" key="2">
    <source>
        <dbReference type="EMBL" id="CBH96620.1"/>
    </source>
</evidence>
<dbReference type="SUPFAM" id="SSF88723">
    <property type="entry name" value="PIN domain-like"/>
    <property type="match status" value="1"/>
</dbReference>
<dbReference type="InterPro" id="IPR041705">
    <property type="entry name" value="PIN_Sll0205"/>
</dbReference>
<accession>E6PNW8</accession>
<dbReference type="InterPro" id="IPR002716">
    <property type="entry name" value="PIN_dom"/>
</dbReference>
<organism evidence="2">
    <name type="scientific">mine drainage metagenome</name>
    <dbReference type="NCBI Taxonomy" id="410659"/>
    <lineage>
        <taxon>unclassified sequences</taxon>
        <taxon>metagenomes</taxon>
        <taxon>ecological metagenomes</taxon>
    </lineage>
</organism>
<dbReference type="Gene3D" id="3.40.50.1010">
    <property type="entry name" value="5'-nuclease"/>
    <property type="match status" value="1"/>
</dbReference>
<dbReference type="AlphaFoldDB" id="E6PNW8"/>